<evidence type="ECO:0000259" key="2">
    <source>
        <dbReference type="Pfam" id="PF02517"/>
    </source>
</evidence>
<dbReference type="AlphaFoldDB" id="A0A1W5ZVB4"/>
<feature type="transmembrane region" description="Helical" evidence="1">
    <location>
        <begin position="20"/>
        <end position="40"/>
    </location>
</feature>
<keyword evidence="3" id="KW-0378">Hydrolase</keyword>
<dbReference type="OrthoDB" id="1523022at2"/>
<dbReference type="Pfam" id="PF02517">
    <property type="entry name" value="Rce1-like"/>
    <property type="match status" value="1"/>
</dbReference>
<keyword evidence="3" id="KW-0645">Protease</keyword>
<dbReference type="GO" id="GO:0006508">
    <property type="term" value="P:proteolysis"/>
    <property type="evidence" value="ECO:0007669"/>
    <property type="project" value="UniProtKB-KW"/>
</dbReference>
<accession>A0A1W5ZVB4</accession>
<feature type="transmembrane region" description="Helical" evidence="1">
    <location>
        <begin position="124"/>
        <end position="140"/>
    </location>
</feature>
<keyword evidence="3" id="KW-0482">Metalloprotease</keyword>
<feature type="transmembrane region" description="Helical" evidence="1">
    <location>
        <begin position="100"/>
        <end position="118"/>
    </location>
</feature>
<organism evidence="3 4">
    <name type="scientific">Halobacillus mangrovi</name>
    <dbReference type="NCBI Taxonomy" id="402384"/>
    <lineage>
        <taxon>Bacteria</taxon>
        <taxon>Bacillati</taxon>
        <taxon>Bacillota</taxon>
        <taxon>Bacilli</taxon>
        <taxon>Bacillales</taxon>
        <taxon>Bacillaceae</taxon>
        <taxon>Halobacillus</taxon>
    </lineage>
</organism>
<proteinExistence type="predicted"/>
<dbReference type="EMBL" id="CP020772">
    <property type="protein sequence ID" value="ARI77219.1"/>
    <property type="molecule type" value="Genomic_DNA"/>
</dbReference>
<dbReference type="GO" id="GO:0080120">
    <property type="term" value="P:CAAX-box protein maturation"/>
    <property type="evidence" value="ECO:0007669"/>
    <property type="project" value="UniProtKB-ARBA"/>
</dbReference>
<dbReference type="GO" id="GO:0004175">
    <property type="term" value="F:endopeptidase activity"/>
    <property type="evidence" value="ECO:0007669"/>
    <property type="project" value="UniProtKB-ARBA"/>
</dbReference>
<name>A0A1W5ZVB4_9BACI</name>
<feature type="domain" description="CAAX prenyl protease 2/Lysostaphin resistance protein A-like" evidence="2">
    <location>
        <begin position="99"/>
        <end position="182"/>
    </location>
</feature>
<gene>
    <name evidence="3" type="ORF">HM131_10375</name>
</gene>
<dbReference type="STRING" id="402384.HM131_10375"/>
<sequence length="198" mass="22981">MNRKKQADLIQQMSDRELTIQLILTQLIILSLAGIGSFFLFDSFREWIVLFQFSWSELLWFGLLPALIVLLIDFALLYSLPKRFYDDGGINIKVFRQRSYLSIIGLTLLIAFSEEMLFRGVVHTEFGYIIASVLFAVMHIRYLDKIVLLVSVLFVSFFIGYMYEQTGSLVVTITAHFLIDFVLAVWIRMGKWGSREQV</sequence>
<dbReference type="GO" id="GO:0008237">
    <property type="term" value="F:metallopeptidase activity"/>
    <property type="evidence" value="ECO:0007669"/>
    <property type="project" value="UniProtKB-KW"/>
</dbReference>
<dbReference type="Proteomes" id="UP000192527">
    <property type="component" value="Chromosome"/>
</dbReference>
<feature type="transmembrane region" description="Helical" evidence="1">
    <location>
        <begin position="169"/>
        <end position="187"/>
    </location>
</feature>
<dbReference type="InterPro" id="IPR003675">
    <property type="entry name" value="Rce1/LyrA-like_dom"/>
</dbReference>
<keyword evidence="4" id="KW-1185">Reference proteome</keyword>
<keyword evidence="1" id="KW-0812">Transmembrane</keyword>
<protein>
    <submittedName>
        <fullName evidence="3">CPBP family intramembrane metalloprotease</fullName>
    </submittedName>
</protein>
<keyword evidence="1" id="KW-0472">Membrane</keyword>
<keyword evidence="1" id="KW-1133">Transmembrane helix</keyword>
<feature type="transmembrane region" description="Helical" evidence="1">
    <location>
        <begin position="147"/>
        <end position="163"/>
    </location>
</feature>
<reference evidence="3 4" key="1">
    <citation type="submission" date="2017-04" db="EMBL/GenBank/DDBJ databases">
        <title>The whole genome sequencing and assembly of Halobacillus mangrovi strain.</title>
        <authorList>
            <person name="Lee S.-J."/>
            <person name="Park M.-K."/>
            <person name="Kim J.-Y."/>
            <person name="Lee Y.-J."/>
            <person name="Yi H."/>
            <person name="Bahn Y.-S."/>
            <person name="Kim J.F."/>
            <person name="Lee D.-W."/>
        </authorList>
    </citation>
    <scope>NUCLEOTIDE SEQUENCE [LARGE SCALE GENOMIC DNA]</scope>
    <source>
        <strain evidence="3 4">KTB 131</strain>
    </source>
</reference>
<evidence type="ECO:0000313" key="3">
    <source>
        <dbReference type="EMBL" id="ARI77219.1"/>
    </source>
</evidence>
<evidence type="ECO:0000313" key="4">
    <source>
        <dbReference type="Proteomes" id="UP000192527"/>
    </source>
</evidence>
<feature type="transmembrane region" description="Helical" evidence="1">
    <location>
        <begin position="60"/>
        <end position="80"/>
    </location>
</feature>
<dbReference type="RefSeq" id="WP_085029691.1">
    <property type="nucleotide sequence ID" value="NZ_CP020772.1"/>
</dbReference>
<dbReference type="KEGG" id="hmn:HM131_10375"/>
<evidence type="ECO:0000256" key="1">
    <source>
        <dbReference type="SAM" id="Phobius"/>
    </source>
</evidence>